<name>U4LNM5_PYROM</name>
<dbReference type="OrthoDB" id="5302359at2759"/>
<dbReference type="Proteomes" id="UP000018144">
    <property type="component" value="Unassembled WGS sequence"/>
</dbReference>
<organism evidence="1 2">
    <name type="scientific">Pyronema omphalodes (strain CBS 100304)</name>
    <name type="common">Pyronema confluens</name>
    <dbReference type="NCBI Taxonomy" id="1076935"/>
    <lineage>
        <taxon>Eukaryota</taxon>
        <taxon>Fungi</taxon>
        <taxon>Dikarya</taxon>
        <taxon>Ascomycota</taxon>
        <taxon>Pezizomycotina</taxon>
        <taxon>Pezizomycetes</taxon>
        <taxon>Pezizales</taxon>
        <taxon>Pyronemataceae</taxon>
        <taxon>Pyronema</taxon>
    </lineage>
</organism>
<accession>U4LNM5</accession>
<protein>
    <submittedName>
        <fullName evidence="1">Uncharacterized protein</fullName>
    </submittedName>
</protein>
<keyword evidence="2" id="KW-1185">Reference proteome</keyword>
<evidence type="ECO:0000313" key="2">
    <source>
        <dbReference type="Proteomes" id="UP000018144"/>
    </source>
</evidence>
<dbReference type="AlphaFoldDB" id="U4LNM5"/>
<reference evidence="1 2" key="1">
    <citation type="journal article" date="2013" name="PLoS Genet.">
        <title>The genome and development-dependent transcriptomes of Pyronema confluens: a window into fungal evolution.</title>
        <authorList>
            <person name="Traeger S."/>
            <person name="Altegoer F."/>
            <person name="Freitag M."/>
            <person name="Gabaldon T."/>
            <person name="Kempken F."/>
            <person name="Kumar A."/>
            <person name="Marcet-Houben M."/>
            <person name="Poggeler S."/>
            <person name="Stajich J.E."/>
            <person name="Nowrousian M."/>
        </authorList>
    </citation>
    <scope>NUCLEOTIDE SEQUENCE [LARGE SCALE GENOMIC DNA]</scope>
    <source>
        <strain evidence="2">CBS 100304</strain>
        <tissue evidence="1">Vegetative mycelium</tissue>
    </source>
</reference>
<gene>
    <name evidence="1" type="ORF">PCON_01761</name>
</gene>
<proteinExistence type="predicted"/>
<sequence length="68" mass="7539">MRIGKNNPCEVMVLWSGLLKPRAVVGSPEDAARRATRGYDYIIISLKSLPRMEVYDLASIFESVVTPG</sequence>
<dbReference type="EMBL" id="HF936171">
    <property type="protein sequence ID" value="CCX33756.1"/>
    <property type="molecule type" value="Genomic_DNA"/>
</dbReference>
<evidence type="ECO:0000313" key="1">
    <source>
        <dbReference type="EMBL" id="CCX33756.1"/>
    </source>
</evidence>